<protein>
    <submittedName>
        <fullName evidence="6">Glycosyltransferase</fullName>
    </submittedName>
</protein>
<keyword evidence="3" id="KW-0812">Transmembrane</keyword>
<dbReference type="Pfam" id="PF13439">
    <property type="entry name" value="Glyco_transf_4"/>
    <property type="match status" value="1"/>
</dbReference>
<evidence type="ECO:0000256" key="3">
    <source>
        <dbReference type="SAM" id="Phobius"/>
    </source>
</evidence>
<evidence type="ECO:0000259" key="4">
    <source>
        <dbReference type="Pfam" id="PF00534"/>
    </source>
</evidence>
<keyword evidence="7" id="KW-1185">Reference proteome</keyword>
<evidence type="ECO:0000259" key="5">
    <source>
        <dbReference type="Pfam" id="PF13439"/>
    </source>
</evidence>
<dbReference type="EMBL" id="SAIY01000011">
    <property type="protein sequence ID" value="NGM15833.1"/>
    <property type="molecule type" value="Genomic_DNA"/>
</dbReference>
<dbReference type="PANTHER" id="PTHR45947">
    <property type="entry name" value="SULFOQUINOVOSYL TRANSFERASE SQD2"/>
    <property type="match status" value="1"/>
</dbReference>
<evidence type="ECO:0000313" key="6">
    <source>
        <dbReference type="EMBL" id="NGM15833.1"/>
    </source>
</evidence>
<dbReference type="SUPFAM" id="SSF53756">
    <property type="entry name" value="UDP-Glycosyltransferase/glycogen phosphorylase"/>
    <property type="match status" value="1"/>
</dbReference>
<evidence type="ECO:0000256" key="1">
    <source>
        <dbReference type="ARBA" id="ARBA00022676"/>
    </source>
</evidence>
<feature type="transmembrane region" description="Helical" evidence="3">
    <location>
        <begin position="40"/>
        <end position="62"/>
    </location>
</feature>
<dbReference type="GO" id="GO:1901137">
    <property type="term" value="P:carbohydrate derivative biosynthetic process"/>
    <property type="evidence" value="ECO:0007669"/>
    <property type="project" value="UniProtKB-ARBA"/>
</dbReference>
<dbReference type="InterPro" id="IPR001296">
    <property type="entry name" value="Glyco_trans_1"/>
</dbReference>
<keyword evidence="2 6" id="KW-0808">Transferase</keyword>
<feature type="transmembrane region" description="Helical" evidence="3">
    <location>
        <begin position="152"/>
        <end position="177"/>
    </location>
</feature>
<feature type="domain" description="Glycosyl transferase family 1" evidence="4">
    <location>
        <begin position="403"/>
        <end position="558"/>
    </location>
</feature>
<dbReference type="Proteomes" id="UP000478148">
    <property type="component" value="Unassembled WGS sequence"/>
</dbReference>
<accession>A0A6M1LBW9</accession>
<feature type="transmembrane region" description="Helical" evidence="3">
    <location>
        <begin position="95"/>
        <end position="117"/>
    </location>
</feature>
<feature type="domain" description="Glycosyltransferase subfamily 4-like N-terminal" evidence="5">
    <location>
        <begin position="208"/>
        <end position="385"/>
    </location>
</feature>
<feature type="transmembrane region" description="Helical" evidence="3">
    <location>
        <begin position="12"/>
        <end position="34"/>
    </location>
</feature>
<evidence type="ECO:0000313" key="7">
    <source>
        <dbReference type="Proteomes" id="UP000478148"/>
    </source>
</evidence>
<reference evidence="6 7" key="1">
    <citation type="submission" date="2020-02" db="EMBL/GenBank/DDBJ databases">
        <title>Draft Genome Sequence of Verrucosispora sp. Strain CWR15, Isolated from Gulf of Mexico Sponge.</title>
        <authorList>
            <person name="Kennedy S.J."/>
            <person name="Cella E."/>
            <person name="Azarian T."/>
            <person name="Baker B.J."/>
            <person name="Shaw L.N."/>
        </authorList>
    </citation>
    <scope>NUCLEOTIDE SEQUENCE [LARGE SCALE GENOMIC DNA]</scope>
    <source>
        <strain evidence="6 7">CWR15</strain>
    </source>
</reference>
<comment type="caution">
    <text evidence="6">The sequence shown here is derived from an EMBL/GenBank/DDBJ whole genome shotgun (WGS) entry which is preliminary data.</text>
</comment>
<organism evidence="6 7">
    <name type="scientific">Verrucosispora sioxanthis</name>
    <dbReference type="NCBI Taxonomy" id="2499994"/>
    <lineage>
        <taxon>Bacteria</taxon>
        <taxon>Bacillati</taxon>
        <taxon>Actinomycetota</taxon>
        <taxon>Actinomycetes</taxon>
        <taxon>Micromonosporales</taxon>
        <taxon>Micromonosporaceae</taxon>
        <taxon>Micromonospora</taxon>
    </lineage>
</organism>
<keyword evidence="3" id="KW-0472">Membrane</keyword>
<gene>
    <name evidence="6" type="ORF">ENC19_25955</name>
</gene>
<dbReference type="Pfam" id="PF00534">
    <property type="entry name" value="Glycos_transf_1"/>
    <property type="match status" value="1"/>
</dbReference>
<dbReference type="InterPro" id="IPR028098">
    <property type="entry name" value="Glyco_trans_4-like_N"/>
</dbReference>
<keyword evidence="1" id="KW-0328">Glycosyltransferase</keyword>
<dbReference type="AlphaFoldDB" id="A0A6M1LBW9"/>
<proteinExistence type="predicted"/>
<name>A0A6M1LBW9_9ACTN</name>
<dbReference type="RefSeq" id="WP_164449672.1">
    <property type="nucleotide sequence ID" value="NZ_SAIY01000011.1"/>
</dbReference>
<dbReference type="InterPro" id="IPR050194">
    <property type="entry name" value="Glycosyltransferase_grp1"/>
</dbReference>
<dbReference type="Gene3D" id="3.40.50.2000">
    <property type="entry name" value="Glycogen Phosphorylase B"/>
    <property type="match status" value="2"/>
</dbReference>
<feature type="transmembrane region" description="Helical" evidence="3">
    <location>
        <begin position="123"/>
        <end position="145"/>
    </location>
</feature>
<dbReference type="PANTHER" id="PTHR45947:SF3">
    <property type="entry name" value="SULFOQUINOVOSYL TRANSFERASE SQD2"/>
    <property type="match status" value="1"/>
</dbReference>
<dbReference type="GO" id="GO:0016757">
    <property type="term" value="F:glycosyltransferase activity"/>
    <property type="evidence" value="ECO:0007669"/>
    <property type="project" value="UniProtKB-KW"/>
</dbReference>
<sequence>MDLTQAVLEHPYLVLGLFVLIEGPAATITAGTLVGAGAAAFWPIWVIVALAEVVGDSLLYLVGRSARRPWVASLLSRLKVTALLDRLTRMSLPRLVITAKLVDVFALPAFVSAGLAGLPYRRFAAWVGAAAAVRGLVLIGLGALLGSQLSGLLALPGGIFLLTAAVAVPVAVFHHFMKRHHLRKATPSTKGSCPMRILIGADTYAPHVNGASYFAQRLAVALTARHEVHVIAPSTDTRTLASMSSDGVVEHRVRSLPVPGHSGFRFCPPLGLRAAARRILDEVQPDVVHVQSHFPLCRALVDAARERGLFIIATNHFMPENLIHYLPIGNAGRARAHEWAWRDAARVFAKADIVTAPTPYAATLAVVSGVSGPVLPISCGIDLTRFREQAPAAEFRWAYSLAHKPTITYVGRLDAEKNLDVVMRVFALVRRSLDVQLLLVGTGAEKRTLRSLAGELGVAEHVTFTGFIPDEDLPSAYAASTVFVNAGTAELQSLVTLEAMASGRPVIGADAAALPHLVRDEETGYLFPPGDVVVLAERLLTVLCDPKHAEELGHRARAVAEQHDQTRTVSAFEQLYRIRPAREAPAPAEVAA</sequence>
<keyword evidence="3" id="KW-1133">Transmembrane helix</keyword>
<evidence type="ECO:0000256" key="2">
    <source>
        <dbReference type="ARBA" id="ARBA00022679"/>
    </source>
</evidence>